<keyword evidence="8" id="KW-1185">Reference proteome</keyword>
<evidence type="ECO:0000256" key="2">
    <source>
        <dbReference type="ARBA" id="ARBA00023136"/>
    </source>
</evidence>
<dbReference type="STRING" id="880071.Fleli_2581"/>
<dbReference type="InterPro" id="IPR011659">
    <property type="entry name" value="WD40"/>
</dbReference>
<dbReference type="Gene3D" id="2.120.10.30">
    <property type="entry name" value="TolB, C-terminal domain"/>
    <property type="match status" value="1"/>
</dbReference>
<dbReference type="Pfam" id="PF00691">
    <property type="entry name" value="OmpA"/>
    <property type="match status" value="1"/>
</dbReference>
<dbReference type="InterPro" id="IPR011042">
    <property type="entry name" value="6-blade_b-propeller_TolB-like"/>
</dbReference>
<dbReference type="PANTHER" id="PTHR30329:SF21">
    <property type="entry name" value="LIPOPROTEIN YIAD-RELATED"/>
    <property type="match status" value="1"/>
</dbReference>
<dbReference type="CDD" id="cd07185">
    <property type="entry name" value="OmpA_C-like"/>
    <property type="match status" value="1"/>
</dbReference>
<reference evidence="8" key="1">
    <citation type="submission" date="2012-06" db="EMBL/GenBank/DDBJ databases">
        <title>The complete genome of Flexibacter litoralis DSM 6794.</title>
        <authorList>
            <person name="Lucas S."/>
            <person name="Copeland A."/>
            <person name="Lapidus A."/>
            <person name="Glavina del Rio T."/>
            <person name="Dalin E."/>
            <person name="Tice H."/>
            <person name="Bruce D."/>
            <person name="Goodwin L."/>
            <person name="Pitluck S."/>
            <person name="Peters L."/>
            <person name="Ovchinnikova G."/>
            <person name="Lu M."/>
            <person name="Kyrpides N."/>
            <person name="Mavromatis K."/>
            <person name="Ivanova N."/>
            <person name="Brettin T."/>
            <person name="Detter J.C."/>
            <person name="Han C."/>
            <person name="Larimer F."/>
            <person name="Land M."/>
            <person name="Hauser L."/>
            <person name="Markowitz V."/>
            <person name="Cheng J.-F."/>
            <person name="Hugenholtz P."/>
            <person name="Woyke T."/>
            <person name="Wu D."/>
            <person name="Spring S."/>
            <person name="Lang E."/>
            <person name="Kopitz M."/>
            <person name="Brambilla E."/>
            <person name="Klenk H.-P."/>
            <person name="Eisen J.A."/>
        </authorList>
    </citation>
    <scope>NUCLEOTIDE SEQUENCE [LARGE SCALE GENOMIC DNA]</scope>
    <source>
        <strain evidence="8">ATCC 23117 / DSM 6794 / NBRC 15988 / NCIMB 1366 / Sio-4</strain>
    </source>
</reference>
<dbReference type="EMBL" id="CP003345">
    <property type="protein sequence ID" value="AFM04945.1"/>
    <property type="molecule type" value="Genomic_DNA"/>
</dbReference>
<dbReference type="eggNOG" id="COG2885">
    <property type="taxonomic scope" value="Bacteria"/>
</dbReference>
<dbReference type="SUPFAM" id="SSF82171">
    <property type="entry name" value="DPP6 N-terminal domain-like"/>
    <property type="match status" value="1"/>
</dbReference>
<keyword evidence="2 4" id="KW-0472">Membrane</keyword>
<evidence type="ECO:0000313" key="7">
    <source>
        <dbReference type="EMBL" id="AFM04945.1"/>
    </source>
</evidence>
<dbReference type="OrthoDB" id="911314at2"/>
<organism evidence="7 8">
    <name type="scientific">Bernardetia litoralis (strain ATCC 23117 / DSM 6794 / NBRC 15988 / NCIMB 1366 / Fx l1 / Sio-4)</name>
    <name type="common">Flexibacter litoralis</name>
    <dbReference type="NCBI Taxonomy" id="880071"/>
    <lineage>
        <taxon>Bacteria</taxon>
        <taxon>Pseudomonadati</taxon>
        <taxon>Bacteroidota</taxon>
        <taxon>Cytophagia</taxon>
        <taxon>Cytophagales</taxon>
        <taxon>Bernardetiaceae</taxon>
        <taxon>Bernardetia</taxon>
    </lineage>
</organism>
<evidence type="ECO:0000256" key="1">
    <source>
        <dbReference type="ARBA" id="ARBA00004442"/>
    </source>
</evidence>
<dbReference type="RefSeq" id="WP_014798382.1">
    <property type="nucleotide sequence ID" value="NC_018018.1"/>
</dbReference>
<feature type="signal peptide" evidence="5">
    <location>
        <begin position="1"/>
        <end position="23"/>
    </location>
</feature>
<dbReference type="InterPro" id="IPR006664">
    <property type="entry name" value="OMP_bac"/>
</dbReference>
<dbReference type="PANTHER" id="PTHR30329">
    <property type="entry name" value="STATOR ELEMENT OF FLAGELLAR MOTOR COMPLEX"/>
    <property type="match status" value="1"/>
</dbReference>
<evidence type="ECO:0000256" key="4">
    <source>
        <dbReference type="PROSITE-ProRule" id="PRU00473"/>
    </source>
</evidence>
<evidence type="ECO:0000256" key="5">
    <source>
        <dbReference type="SAM" id="SignalP"/>
    </source>
</evidence>
<dbReference type="Proteomes" id="UP000006054">
    <property type="component" value="Chromosome"/>
</dbReference>
<dbReference type="AlphaFoldDB" id="I4ALW0"/>
<sequence length="654" mass="73100" precursor="true">MKKGIRNLSLLLMFLLAGTFANAQDDATATAESDDKTKDGATSIYEQWHDPQRFRLPPAVNQLLTDEVSPAISRDGKTLIFQSNRGKTWKGYSLYMTTRDDNGKWTKPTALESINSKAGDSTVIAGPFLSYDGKSLFFSSNLEDTKGGMDLYVSTRESLDGEFGEPTNLGDVNTADYQGFPTVSADGNRLYYMQRAEGAENTEEGSEAGTEEAESKKSKKEKVWCYTAMVSSRSADDVWSTGVEVEGVMNEDCSKAFRIMADGETMFYTSMREGAKMQGHTKGIRADAKDFDLFMSRMEGESWGEPMAADFANHLSAEGYVSMAPDDGAHTVMYFDADMNASHEIFWTLVPPGFSPRKVMTARGNVEDSITGEPVYTIMKFENQTRPSLSYDRYDDKETGKFSTVITEGNVYKVSIEHEDYLPYTFMWDFTNAEEITNLYQRVRLVPKGVEVTVTLLDAIDEQPVDAKLTIKAADDTSIGEIEKTGTGKYEARLDPGQVYTLTGEATGNYMEEVDTLDLTQAQFGDKVNKILYMLDATKIKFDNINFRTARWDLNGEATAELDKVYQFLTDYPKMKIRIEAHTDYRGGDSYNQRLSQNRAKSALDYLVSKGIPATRLESEGYGEAQPTVPNEVDGRANQANMAINRRVEFKLVR</sequence>
<protein>
    <submittedName>
        <fullName evidence="7">Outer membrane protein/peptidoglycan-associated (Lipo)protein</fullName>
    </submittedName>
</protein>
<gene>
    <name evidence="7" type="ordered locus">Fleli_2581</name>
</gene>
<dbReference type="Gene3D" id="3.30.1330.60">
    <property type="entry name" value="OmpA-like domain"/>
    <property type="match status" value="1"/>
</dbReference>
<dbReference type="Pfam" id="PF07676">
    <property type="entry name" value="PD40"/>
    <property type="match status" value="3"/>
</dbReference>
<feature type="domain" description="OmpA-like" evidence="6">
    <location>
        <begin position="534"/>
        <end position="654"/>
    </location>
</feature>
<evidence type="ECO:0000259" key="6">
    <source>
        <dbReference type="PROSITE" id="PS51123"/>
    </source>
</evidence>
<dbReference type="SUPFAM" id="SSF103088">
    <property type="entry name" value="OmpA-like"/>
    <property type="match status" value="1"/>
</dbReference>
<accession>I4ALW0</accession>
<keyword evidence="3" id="KW-0998">Cell outer membrane</keyword>
<dbReference type="PROSITE" id="PS51123">
    <property type="entry name" value="OMPA_2"/>
    <property type="match status" value="1"/>
</dbReference>
<dbReference type="InterPro" id="IPR036737">
    <property type="entry name" value="OmpA-like_sf"/>
</dbReference>
<proteinExistence type="predicted"/>
<name>I4ALW0_BERLS</name>
<dbReference type="GO" id="GO:0009279">
    <property type="term" value="C:cell outer membrane"/>
    <property type="evidence" value="ECO:0007669"/>
    <property type="project" value="UniProtKB-SubCell"/>
</dbReference>
<keyword evidence="5" id="KW-0732">Signal</keyword>
<evidence type="ECO:0000313" key="8">
    <source>
        <dbReference type="Proteomes" id="UP000006054"/>
    </source>
</evidence>
<dbReference type="PRINTS" id="PR01021">
    <property type="entry name" value="OMPADOMAIN"/>
</dbReference>
<dbReference type="HOGENOM" id="CLU_419062_0_0_10"/>
<comment type="subcellular location">
    <subcellularLocation>
        <location evidence="1">Cell outer membrane</location>
    </subcellularLocation>
</comment>
<dbReference type="KEGG" id="fli:Fleli_2581"/>
<feature type="chain" id="PRO_5003686044" evidence="5">
    <location>
        <begin position="24"/>
        <end position="654"/>
    </location>
</feature>
<dbReference type="InterPro" id="IPR050330">
    <property type="entry name" value="Bact_OuterMem_StrucFunc"/>
</dbReference>
<dbReference type="InterPro" id="IPR006665">
    <property type="entry name" value="OmpA-like"/>
</dbReference>
<evidence type="ECO:0000256" key="3">
    <source>
        <dbReference type="ARBA" id="ARBA00023237"/>
    </source>
</evidence>